<feature type="region of interest" description="Disordered" evidence="1">
    <location>
        <begin position="91"/>
        <end position="141"/>
    </location>
</feature>
<feature type="region of interest" description="Disordered" evidence="1">
    <location>
        <begin position="1"/>
        <end position="25"/>
    </location>
</feature>
<reference evidence="2" key="1">
    <citation type="submission" date="2020-08" db="EMBL/GenBank/DDBJ databases">
        <title>Multicomponent nature underlies the extraordinary mechanical properties of spider dragline silk.</title>
        <authorList>
            <person name="Kono N."/>
            <person name="Nakamura H."/>
            <person name="Mori M."/>
            <person name="Yoshida Y."/>
            <person name="Ohtoshi R."/>
            <person name="Malay A.D."/>
            <person name="Moran D.A.P."/>
            <person name="Tomita M."/>
            <person name="Numata K."/>
            <person name="Arakawa K."/>
        </authorList>
    </citation>
    <scope>NUCLEOTIDE SEQUENCE</scope>
</reference>
<dbReference type="AlphaFoldDB" id="A0A8X6XS58"/>
<feature type="compositionally biased region" description="Basic and acidic residues" evidence="1">
    <location>
        <begin position="1"/>
        <end position="16"/>
    </location>
</feature>
<dbReference type="EMBL" id="BMAV01011650">
    <property type="protein sequence ID" value="GFY57659.1"/>
    <property type="molecule type" value="Genomic_DNA"/>
</dbReference>
<evidence type="ECO:0000313" key="2">
    <source>
        <dbReference type="EMBL" id="GFY57659.1"/>
    </source>
</evidence>
<evidence type="ECO:0000313" key="3">
    <source>
        <dbReference type="Proteomes" id="UP000886998"/>
    </source>
</evidence>
<feature type="compositionally biased region" description="Basic residues" evidence="1">
    <location>
        <begin position="113"/>
        <end position="141"/>
    </location>
</feature>
<comment type="caution">
    <text evidence="2">The sequence shown here is derived from an EMBL/GenBank/DDBJ whole genome shotgun (WGS) entry which is preliminary data.</text>
</comment>
<dbReference type="OrthoDB" id="6437213at2759"/>
<organism evidence="2 3">
    <name type="scientific">Trichonephila inaurata madagascariensis</name>
    <dbReference type="NCBI Taxonomy" id="2747483"/>
    <lineage>
        <taxon>Eukaryota</taxon>
        <taxon>Metazoa</taxon>
        <taxon>Ecdysozoa</taxon>
        <taxon>Arthropoda</taxon>
        <taxon>Chelicerata</taxon>
        <taxon>Arachnida</taxon>
        <taxon>Araneae</taxon>
        <taxon>Araneomorphae</taxon>
        <taxon>Entelegynae</taxon>
        <taxon>Araneoidea</taxon>
        <taxon>Nephilidae</taxon>
        <taxon>Trichonephila</taxon>
        <taxon>Trichonephila inaurata</taxon>
    </lineage>
</organism>
<name>A0A8X6XS58_9ARAC</name>
<evidence type="ECO:0000256" key="1">
    <source>
        <dbReference type="SAM" id="MobiDB-lite"/>
    </source>
</evidence>
<protein>
    <submittedName>
        <fullName evidence="2">Uncharacterized protein</fullName>
    </submittedName>
</protein>
<keyword evidence="3" id="KW-1185">Reference proteome</keyword>
<sequence length="141" mass="16337">MKEEDSHTDQATKETTTDEDTNVITAPALKPMKEKLVTEMADVSELLESKIKNFGKKKAASLQNLRDELEKYFGDQYDIAALDDRVKKFLDKEFGTGKQRKRQKSPRAEKSRSGSKRKKRKTSTRRKKKTKRRASKKKKTK</sequence>
<dbReference type="Proteomes" id="UP000886998">
    <property type="component" value="Unassembled WGS sequence"/>
</dbReference>
<proteinExistence type="predicted"/>
<gene>
    <name evidence="2" type="ORF">TNIN_310851</name>
</gene>
<accession>A0A8X6XS58</accession>